<organism evidence="1 2">
    <name type="scientific">Hibiscus syriacus</name>
    <name type="common">Rose of Sharon</name>
    <dbReference type="NCBI Taxonomy" id="106335"/>
    <lineage>
        <taxon>Eukaryota</taxon>
        <taxon>Viridiplantae</taxon>
        <taxon>Streptophyta</taxon>
        <taxon>Embryophyta</taxon>
        <taxon>Tracheophyta</taxon>
        <taxon>Spermatophyta</taxon>
        <taxon>Magnoliopsida</taxon>
        <taxon>eudicotyledons</taxon>
        <taxon>Gunneridae</taxon>
        <taxon>Pentapetalae</taxon>
        <taxon>rosids</taxon>
        <taxon>malvids</taxon>
        <taxon>Malvales</taxon>
        <taxon>Malvaceae</taxon>
        <taxon>Malvoideae</taxon>
        <taxon>Hibiscus</taxon>
    </lineage>
</organism>
<name>A0A6A3CVB6_HIBSY</name>
<proteinExistence type="predicted"/>
<dbReference type="AlphaFoldDB" id="A0A6A3CVB6"/>
<sequence length="90" mass="9862">MMDRKGKLSSRLRAAEGWFSEELPCPGCCSGDVGSGIVADVKLGIGGGADMKVEKVSVGLMRIVEWRYLSIEDGLRYLQHFLLPSECNQN</sequence>
<evidence type="ECO:0000313" key="1">
    <source>
        <dbReference type="EMBL" id="KAE8731208.1"/>
    </source>
</evidence>
<comment type="caution">
    <text evidence="1">The sequence shown here is derived from an EMBL/GenBank/DDBJ whole genome shotgun (WGS) entry which is preliminary data.</text>
</comment>
<protein>
    <submittedName>
        <fullName evidence="1">Inactive purple acid phosphatase 16-like</fullName>
    </submittedName>
</protein>
<accession>A0A6A3CVB6</accession>
<gene>
    <name evidence="1" type="ORF">F3Y22_tig00002840pilonHSYRG00667</name>
</gene>
<reference evidence="1" key="1">
    <citation type="submission" date="2019-09" db="EMBL/GenBank/DDBJ databases">
        <title>Draft genome information of white flower Hibiscus syriacus.</title>
        <authorList>
            <person name="Kim Y.-M."/>
        </authorList>
    </citation>
    <scope>NUCLEOTIDE SEQUENCE [LARGE SCALE GENOMIC DNA]</scope>
    <source>
        <strain evidence="1">YM2019G1</strain>
    </source>
</reference>
<evidence type="ECO:0000313" key="2">
    <source>
        <dbReference type="Proteomes" id="UP000436088"/>
    </source>
</evidence>
<keyword evidence="2" id="KW-1185">Reference proteome</keyword>
<dbReference type="Proteomes" id="UP000436088">
    <property type="component" value="Unassembled WGS sequence"/>
</dbReference>
<dbReference type="EMBL" id="VEPZ02000196">
    <property type="protein sequence ID" value="KAE8731208.1"/>
    <property type="molecule type" value="Genomic_DNA"/>
</dbReference>